<evidence type="ECO:0000313" key="6">
    <source>
        <dbReference type="EMBL" id="BAN08215.1"/>
    </source>
</evidence>
<keyword evidence="2" id="KW-0184">Conjugation</keyword>
<accession>M5AIH4</accession>
<reference evidence="6 7" key="1">
    <citation type="journal article" date="2013" name="PLoS ONE">
        <title>Genomic Analysis by Deep Sequencing of the Probiotic Lactobacillus brevis KB290 Harboring Nine Plasmids Reveals Genomic Stability.</title>
        <authorList>
            <person name="Fukao M."/>
            <person name="Oshima K."/>
            <person name="Morita H."/>
            <person name="Toh H."/>
            <person name="Suda W."/>
            <person name="Kim S.W."/>
            <person name="Suzuki S."/>
            <person name="Yakabe T."/>
            <person name="Hattori M."/>
            <person name="Yajima N."/>
        </authorList>
    </citation>
    <scope>NUCLEOTIDE SEQUENCE [LARGE SCALE GENOMIC DNA]</scope>
    <source>
        <strain evidence="6 7">KB290</strain>
        <plasmid evidence="6">pKB290-9</plasmid>
    </source>
</reference>
<organism evidence="6 7">
    <name type="scientific">Levilactobacillus brevis KB290</name>
    <dbReference type="NCBI Taxonomy" id="1001583"/>
    <lineage>
        <taxon>Bacteria</taxon>
        <taxon>Bacillati</taxon>
        <taxon>Bacillota</taxon>
        <taxon>Bacilli</taxon>
        <taxon>Lactobacillales</taxon>
        <taxon>Lactobacillaceae</taxon>
        <taxon>Levilactobacillus</taxon>
    </lineage>
</organism>
<dbReference type="Proteomes" id="UP000012042">
    <property type="component" value="Plasmid pKB290-9"/>
</dbReference>
<protein>
    <submittedName>
        <fullName evidence="6">Probable mobilization protein MobA</fullName>
    </submittedName>
</protein>
<feature type="domain" description="MobA/MobL protein" evidence="5">
    <location>
        <begin position="50"/>
        <end position="283"/>
    </location>
</feature>
<feature type="coiled-coil region" evidence="3">
    <location>
        <begin position="287"/>
        <end position="328"/>
    </location>
</feature>
<evidence type="ECO:0000313" key="7">
    <source>
        <dbReference type="Proteomes" id="UP000012042"/>
    </source>
</evidence>
<feature type="compositionally biased region" description="Basic and acidic residues" evidence="4">
    <location>
        <begin position="382"/>
        <end position="394"/>
    </location>
</feature>
<evidence type="ECO:0000256" key="2">
    <source>
        <dbReference type="ARBA" id="ARBA00022971"/>
    </source>
</evidence>
<proteinExistence type="inferred from homology"/>
<dbReference type="InterPro" id="IPR005053">
    <property type="entry name" value="MobA_MobL"/>
</dbReference>
<feature type="region of interest" description="Disordered" evidence="4">
    <location>
        <begin position="367"/>
        <end position="410"/>
    </location>
</feature>
<dbReference type="Pfam" id="PF03389">
    <property type="entry name" value="MobA_MobL"/>
    <property type="match status" value="1"/>
</dbReference>
<dbReference type="NCBIfam" id="NF041496">
    <property type="entry name" value="MobQ"/>
    <property type="match status" value="1"/>
</dbReference>
<evidence type="ECO:0000256" key="1">
    <source>
        <dbReference type="ARBA" id="ARBA00010873"/>
    </source>
</evidence>
<name>M5AIH4_LEVBR</name>
<evidence type="ECO:0000256" key="3">
    <source>
        <dbReference type="SAM" id="Coils"/>
    </source>
</evidence>
<keyword evidence="3" id="KW-0175">Coiled coil</keyword>
<dbReference type="AlphaFoldDB" id="M5AIH4"/>
<feature type="compositionally biased region" description="Polar residues" evidence="4">
    <location>
        <begin position="1"/>
        <end position="11"/>
    </location>
</feature>
<comment type="similarity">
    <text evidence="1">Belongs to the MobA/MobL family.</text>
</comment>
<dbReference type="PATRIC" id="fig|1001583.3.peg.2562"/>
<dbReference type="KEGG" id="lbk:LVISKB_P9-0004"/>
<dbReference type="EMBL" id="AP012176">
    <property type="protein sequence ID" value="BAN08215.1"/>
    <property type="molecule type" value="Genomic_DNA"/>
</dbReference>
<feature type="region of interest" description="Disordered" evidence="4">
    <location>
        <begin position="1"/>
        <end position="25"/>
    </location>
</feature>
<geneLocation type="plasmid" evidence="6 7">
    <name>pKB290-9</name>
</geneLocation>
<evidence type="ECO:0000259" key="5">
    <source>
        <dbReference type="Pfam" id="PF03389"/>
    </source>
</evidence>
<gene>
    <name evidence="6" type="ORF">LVISKB_P9-0004</name>
</gene>
<sequence>MKCVTQRSPLGSQGVMHFKNRKSNTSSSSEVKNVAIFHLSVKIISRSKGQSAIASAAYRSGQRLVDQETGQIKDFTHKRGVQYSEIQLPEQAPRAYNDREILWNAVQVKEAKSNAQLAREVEVALPVELTRDQQIQLVHDYVQKNFVDQGMCADWSLHDKADGNPHVHIMLTMRSIKTTGEWASKQKSGYILDENGHKVPQIDPKTHEQKIGARGRKMWKRTTQTYNDWNNRDKVENWREAWAEACNKYFTPDLQLDHRSYQRQAKEQIPTIHEGTVARQMGDRSDRVQINQAIKAQNSLLRQLEQEWEQLKQQLERLKAALVDLQERLLRAEPKQPLVQDKNTETQKLEIKESETTYDPHKLYELMQEKLREAKQAQQAKQTREEQEQHEPTKMNRYNPGINRERGPRR</sequence>
<dbReference type="HOGENOM" id="CLU_025383_1_1_9"/>
<keyword evidence="6" id="KW-0614">Plasmid</keyword>
<dbReference type="Gene3D" id="3.30.930.30">
    <property type="match status" value="1"/>
</dbReference>
<evidence type="ECO:0000256" key="4">
    <source>
        <dbReference type="SAM" id="MobiDB-lite"/>
    </source>
</evidence>